<dbReference type="InterPro" id="IPR014825">
    <property type="entry name" value="DNA_alkylation"/>
</dbReference>
<dbReference type="Gene3D" id="1.25.10.90">
    <property type="match status" value="1"/>
</dbReference>
<dbReference type="PANTHER" id="PTHR34070:SF1">
    <property type="entry name" value="DNA ALKYLATION REPAIR PROTEIN"/>
    <property type="match status" value="1"/>
</dbReference>
<organism evidence="1 2">
    <name type="scientific">Leptospira hartskeerlii</name>
    <dbReference type="NCBI Taxonomy" id="2023177"/>
    <lineage>
        <taxon>Bacteria</taxon>
        <taxon>Pseudomonadati</taxon>
        <taxon>Spirochaetota</taxon>
        <taxon>Spirochaetia</taxon>
        <taxon>Leptospirales</taxon>
        <taxon>Leptospiraceae</taxon>
        <taxon>Leptospira</taxon>
    </lineage>
</organism>
<dbReference type="Pfam" id="PF08713">
    <property type="entry name" value="DNA_alkylation"/>
    <property type="match status" value="1"/>
</dbReference>
<dbReference type="AlphaFoldDB" id="A0A2M9XDB9"/>
<dbReference type="EMBL" id="NPDN01000005">
    <property type="protein sequence ID" value="PJZ25599.1"/>
    <property type="molecule type" value="Genomic_DNA"/>
</dbReference>
<dbReference type="SUPFAM" id="SSF48371">
    <property type="entry name" value="ARM repeat"/>
    <property type="match status" value="1"/>
</dbReference>
<proteinExistence type="predicted"/>
<gene>
    <name evidence="1" type="ORF">CH357_10740</name>
</gene>
<comment type="caution">
    <text evidence="1">The sequence shown here is derived from an EMBL/GenBank/DDBJ whole genome shotgun (WGS) entry which is preliminary data.</text>
</comment>
<accession>A0A2M9XDB9</accession>
<reference evidence="1 2" key="1">
    <citation type="submission" date="2017-07" db="EMBL/GenBank/DDBJ databases">
        <title>Leptospira spp. isolated from tropical soils.</title>
        <authorList>
            <person name="Thibeaux R."/>
            <person name="Iraola G."/>
            <person name="Ferres I."/>
            <person name="Bierque E."/>
            <person name="Girault D."/>
            <person name="Soupe-Gilbert M.-E."/>
            <person name="Picardeau M."/>
            <person name="Goarant C."/>
        </authorList>
    </citation>
    <scope>NUCLEOTIDE SEQUENCE [LARGE SCALE GENOMIC DNA]</scope>
    <source>
        <strain evidence="1 2">MCA1-C-A1</strain>
    </source>
</reference>
<dbReference type="Proteomes" id="UP000232196">
    <property type="component" value="Unassembled WGS sequence"/>
</dbReference>
<dbReference type="OrthoDB" id="9775346at2"/>
<protein>
    <submittedName>
        <fullName evidence="1">DNA alkylation repair protein</fullName>
    </submittedName>
</protein>
<dbReference type="InterPro" id="IPR016024">
    <property type="entry name" value="ARM-type_fold"/>
</dbReference>
<name>A0A2M9XDB9_9LEPT</name>
<evidence type="ECO:0000313" key="2">
    <source>
        <dbReference type="Proteomes" id="UP000232196"/>
    </source>
</evidence>
<dbReference type="RefSeq" id="WP_100706971.1">
    <property type="nucleotide sequence ID" value="NZ_NPDL01000008.1"/>
</dbReference>
<sequence length="252" mass="29406">MPKSKSTAPKKLLGGENSKAEDVIREVRKVADPKAVEILSRFFKTGKGQYGEGDLFLGVKVPPLRKISKSYKGLPLSELQKIVKSKYHEERLLGFFILCEKFQKTPEENRKELHLFYLKNLKYVNNWDIVDLSSRDLIGDYLLDKKRDILYKLVKSNNLWERRVAIISTYPFIRKGDFKDTLKISEILLTDKEDLIHKAVGWMLREVGNRNLKPETDFLDKHAHTMPRTMLRYAIEKFPTKLKSKYMNAGKE</sequence>
<dbReference type="CDD" id="cd06561">
    <property type="entry name" value="AlkD_like"/>
    <property type="match status" value="1"/>
</dbReference>
<dbReference type="PANTHER" id="PTHR34070">
    <property type="entry name" value="ARMADILLO-TYPE FOLD"/>
    <property type="match status" value="1"/>
</dbReference>
<keyword evidence="2" id="KW-1185">Reference proteome</keyword>
<evidence type="ECO:0000313" key="1">
    <source>
        <dbReference type="EMBL" id="PJZ25599.1"/>
    </source>
</evidence>